<sequence length="59" mass="6338">MKTTIKNEDAEGSTKCLSVMVVTVGDLSNKEVRHALKPGESVTVDVAAGQFVMVDEKED</sequence>
<dbReference type="Proteomes" id="UP001606302">
    <property type="component" value="Unassembled WGS sequence"/>
</dbReference>
<dbReference type="EMBL" id="JBIGHX010000003">
    <property type="protein sequence ID" value="MFG6462261.1"/>
    <property type="molecule type" value="Genomic_DNA"/>
</dbReference>
<dbReference type="RefSeq" id="WP_394511124.1">
    <property type="nucleotide sequence ID" value="NZ_JBIGHX010000003.1"/>
</dbReference>
<gene>
    <name evidence="1" type="ORF">ACG04Q_11835</name>
</gene>
<name>A0ABW7GJX5_9BURK</name>
<evidence type="ECO:0000313" key="2">
    <source>
        <dbReference type="Proteomes" id="UP001606302"/>
    </source>
</evidence>
<protein>
    <submittedName>
        <fullName evidence="1">Uncharacterized protein</fullName>
    </submittedName>
</protein>
<keyword evidence="2" id="KW-1185">Reference proteome</keyword>
<reference evidence="1 2" key="1">
    <citation type="submission" date="2024-08" db="EMBL/GenBank/DDBJ databases">
        <authorList>
            <person name="Lu H."/>
        </authorList>
    </citation>
    <scope>NUCLEOTIDE SEQUENCE [LARGE SCALE GENOMIC DNA]</scope>
    <source>
        <strain evidence="1 2">DXS20W</strain>
    </source>
</reference>
<accession>A0ABW7GJX5</accession>
<comment type="caution">
    <text evidence="1">The sequence shown here is derived from an EMBL/GenBank/DDBJ whole genome shotgun (WGS) entry which is preliminary data.</text>
</comment>
<organism evidence="1 2">
    <name type="scientific">Pelomonas lactea</name>
    <dbReference type="NCBI Taxonomy" id="3299030"/>
    <lineage>
        <taxon>Bacteria</taxon>
        <taxon>Pseudomonadati</taxon>
        <taxon>Pseudomonadota</taxon>
        <taxon>Betaproteobacteria</taxon>
        <taxon>Burkholderiales</taxon>
        <taxon>Sphaerotilaceae</taxon>
        <taxon>Roseateles</taxon>
    </lineage>
</organism>
<proteinExistence type="predicted"/>
<evidence type="ECO:0000313" key="1">
    <source>
        <dbReference type="EMBL" id="MFG6462261.1"/>
    </source>
</evidence>